<feature type="compositionally biased region" description="Polar residues" evidence="2">
    <location>
        <begin position="74"/>
        <end position="88"/>
    </location>
</feature>
<dbReference type="InterPro" id="IPR036770">
    <property type="entry name" value="Ankyrin_rpt-contain_sf"/>
</dbReference>
<dbReference type="SUPFAM" id="SSF48403">
    <property type="entry name" value="Ankyrin repeat"/>
    <property type="match status" value="2"/>
</dbReference>
<proteinExistence type="predicted"/>
<dbReference type="Pfam" id="PF00069">
    <property type="entry name" value="Pkinase"/>
    <property type="match status" value="1"/>
</dbReference>
<dbReference type="InterPro" id="IPR000719">
    <property type="entry name" value="Prot_kinase_dom"/>
</dbReference>
<dbReference type="InterPro" id="IPR011009">
    <property type="entry name" value="Kinase-like_dom_sf"/>
</dbReference>
<feature type="domain" description="Protein kinase" evidence="3">
    <location>
        <begin position="135"/>
        <end position="451"/>
    </location>
</feature>
<gene>
    <name evidence="4" type="ORF">PAC_17210</name>
</gene>
<feature type="repeat" description="ANK" evidence="1">
    <location>
        <begin position="1041"/>
        <end position="1073"/>
    </location>
</feature>
<dbReference type="SUPFAM" id="SSF56112">
    <property type="entry name" value="Protein kinase-like (PK-like)"/>
    <property type="match status" value="1"/>
</dbReference>
<organism evidence="4 5">
    <name type="scientific">Phialocephala subalpina</name>
    <dbReference type="NCBI Taxonomy" id="576137"/>
    <lineage>
        <taxon>Eukaryota</taxon>
        <taxon>Fungi</taxon>
        <taxon>Dikarya</taxon>
        <taxon>Ascomycota</taxon>
        <taxon>Pezizomycotina</taxon>
        <taxon>Leotiomycetes</taxon>
        <taxon>Helotiales</taxon>
        <taxon>Mollisiaceae</taxon>
        <taxon>Phialocephala</taxon>
        <taxon>Phialocephala fortinii species complex</taxon>
    </lineage>
</organism>
<dbReference type="PROSITE" id="PS50011">
    <property type="entry name" value="PROTEIN_KINASE_DOM"/>
    <property type="match status" value="1"/>
</dbReference>
<dbReference type="SMART" id="SM00220">
    <property type="entry name" value="S_TKc"/>
    <property type="match status" value="1"/>
</dbReference>
<sequence>MPHRAPEADSDRSKKVIAQTHGSLDSDFPSTHRLHGRHCARLFNNNGGMVSIPYIGIGIRFTIDSAFVSRPWTSQRLPHSNNTSNDTLRSPPADTLPPFTRILNILLRNTHANNNNDDHKTFITNVAILHDVAFSPKCPILGTGHHFAVFASPFDADYRGFVPIDGRAVNPQVYCLKSPNFTSSGGADSPSSKSAFRTEYYNTTLQELRVLLHPQLRHCRNIISLFGLDFQEDYDDYTVAWPVLLMEYAEYGTLDTLQQDITVDAELARNLLLDVATGIQALHQCNIIHGDVKSENVLICRHPQRKYIARLADFGLSLINPDREKNDHRLPGGTFFWSAPEVGTALSVQGLRQTDVYSFGLTAWRVFVNHPNPFELIPPSTLGLPAPEAITEAAARAKLQNGFNQLVLQTMRQCGSHIYSCQVIEATLGRDPGDRNLAAAISALSRGRGLVPPSSKASETYWALEEPSLVLEQLDELCDKKLPQFAMKASVLHSIVRDFEATLKSGSALEKQAGWFLFRFASSPSFRLLNKDVDECCRILIRLCHLGSPLARAIVFRYHQLYDKSLEMLDPKWLEDAASNGSYYAIKSLRVRYPEKYEKLMQSRLIIEPNPDVFPNESSLLKRCRRGDYEGCKEILRAGASAFPIEEGMVSPLHWLVSFDDTNQINDLLDLMLQNGAVIDAYEGNVDDATFGRVKGTPLHWAVWHRNIPMLRALIMATDQPKVEHLNRAILIAAGMHFFDVLDILRTWILSLKDGTHKQCDWKTALVYVVYNGLWLLPRQLRHGNKKLPKAFERTMDIVVASRKPLEEEVKTLFQLAMAENNGTLLRYLFNRLSLGKRKEILNDPGCDIATAAMGMGFRDIFELGIENRLVGPETEHGSQKFKALQVCCIIRQRDPYFARRLLDIGCAVDGRSDSTDATWTPFAIAVALGLYHIAILLLERGADKDHLLGWLGGSTVTMNLLQSWPDIPISRLKFLLEEVPRLGFGHVAFWSWPGAGGNLLYALSMSPWSSYTAGYRLGETAKYILSQLADKSSLNRIDKLGATALRMACANGNLEICQALIEAGQDVNLALGFSPLGNAKDWMNRCRKRESAAMANKECLRGERRLAQTLRLRAEQTVQLMEKHGAIDRGFFESIRNTTDYVGSGQWQRPSYETAFEMLSAVLDKSPLVPAGSTPLQPTSSNQFKIHHGKKGRTQAFLANLGVKMDQANGKTMQRPVPRYHPHNCLPWRHDSCVTRPNASPGQLNASIASQTPVIQLQFGSPSESHIDNAGRKQFSSLAQFHTAITPEDIYSSSFTHSNRPSESYCSRIPTLTEVQSLEGRIQDFLLLYFLEGGGDVAPEDQRRDQTISILKEQFQTPIKVSVPNQDIAGCEEFLKVENVVERCLDFMCVEGIVLIPEFKVKPEWLETMYRKLEDGYGRGVGTIAGVSHSRQYVKENWRWWRFREHLRKSRGISFLVRDFLITSHTLPLPGQHDIIELLNAEMHLDLSSVE</sequence>
<dbReference type="GO" id="GO:0005524">
    <property type="term" value="F:ATP binding"/>
    <property type="evidence" value="ECO:0007669"/>
    <property type="project" value="InterPro"/>
</dbReference>
<feature type="region of interest" description="Disordered" evidence="2">
    <location>
        <begin position="74"/>
        <end position="93"/>
    </location>
</feature>
<keyword evidence="5" id="KW-1185">Reference proteome</keyword>
<dbReference type="Pfam" id="PF00023">
    <property type="entry name" value="Ank"/>
    <property type="match status" value="1"/>
</dbReference>
<evidence type="ECO:0000313" key="4">
    <source>
        <dbReference type="EMBL" id="CZR67311.1"/>
    </source>
</evidence>
<dbReference type="Gene3D" id="1.10.510.10">
    <property type="entry name" value="Transferase(Phosphotransferase) domain 1"/>
    <property type="match status" value="1"/>
</dbReference>
<dbReference type="GO" id="GO:0004674">
    <property type="term" value="F:protein serine/threonine kinase activity"/>
    <property type="evidence" value="ECO:0007669"/>
    <property type="project" value="TreeGrafter"/>
</dbReference>
<dbReference type="SMART" id="SM00248">
    <property type="entry name" value="ANK"/>
    <property type="match status" value="4"/>
</dbReference>
<dbReference type="PANTHER" id="PTHR24359">
    <property type="entry name" value="SERINE/THREONINE-PROTEIN KINASE SBK1"/>
    <property type="match status" value="1"/>
</dbReference>
<dbReference type="OrthoDB" id="3533108at2759"/>
<evidence type="ECO:0000259" key="3">
    <source>
        <dbReference type="PROSITE" id="PS50011"/>
    </source>
</evidence>
<dbReference type="CDD" id="cd00180">
    <property type="entry name" value="PKc"/>
    <property type="match status" value="1"/>
</dbReference>
<protein>
    <recommendedName>
        <fullName evidence="3">Protein kinase domain-containing protein</fullName>
    </recommendedName>
</protein>
<keyword evidence="1" id="KW-0040">ANK repeat</keyword>
<evidence type="ECO:0000256" key="2">
    <source>
        <dbReference type="SAM" id="MobiDB-lite"/>
    </source>
</evidence>
<name>A0A1L7XQI5_9HELO</name>
<dbReference type="PROSITE" id="PS00108">
    <property type="entry name" value="PROTEIN_KINASE_ST"/>
    <property type="match status" value="1"/>
</dbReference>
<evidence type="ECO:0000313" key="5">
    <source>
        <dbReference type="Proteomes" id="UP000184330"/>
    </source>
</evidence>
<dbReference type="STRING" id="576137.A0A1L7XQI5"/>
<dbReference type="Gene3D" id="1.25.40.20">
    <property type="entry name" value="Ankyrin repeat-containing domain"/>
    <property type="match status" value="2"/>
</dbReference>
<dbReference type="InterPro" id="IPR002110">
    <property type="entry name" value="Ankyrin_rpt"/>
</dbReference>
<dbReference type="InterPro" id="IPR008271">
    <property type="entry name" value="Ser/Thr_kinase_AS"/>
</dbReference>
<evidence type="ECO:0000256" key="1">
    <source>
        <dbReference type="PROSITE-ProRule" id="PRU00023"/>
    </source>
</evidence>
<dbReference type="PROSITE" id="PS50088">
    <property type="entry name" value="ANK_REPEAT"/>
    <property type="match status" value="1"/>
</dbReference>
<dbReference type="EMBL" id="FJOG01000043">
    <property type="protein sequence ID" value="CZR67311.1"/>
    <property type="molecule type" value="Genomic_DNA"/>
</dbReference>
<dbReference type="PROSITE" id="PS50297">
    <property type="entry name" value="ANK_REP_REGION"/>
    <property type="match status" value="1"/>
</dbReference>
<dbReference type="Proteomes" id="UP000184330">
    <property type="component" value="Unassembled WGS sequence"/>
</dbReference>
<reference evidence="4 5" key="1">
    <citation type="submission" date="2016-03" db="EMBL/GenBank/DDBJ databases">
        <authorList>
            <person name="Ploux O."/>
        </authorList>
    </citation>
    <scope>NUCLEOTIDE SEQUENCE [LARGE SCALE GENOMIC DNA]</scope>
    <source>
        <strain evidence="4 5">UAMH 11012</strain>
    </source>
</reference>
<dbReference type="PANTHER" id="PTHR24359:SF1">
    <property type="entry name" value="INHIBITOR OF NUCLEAR FACTOR KAPPA-B KINASE EPSILON SUBUNIT HOMOLOG 1-RELATED"/>
    <property type="match status" value="1"/>
</dbReference>
<accession>A0A1L7XQI5</accession>